<sequence>MRTLTSTLAAAQKATTYKGLVKIVLTLTGSATQTYTASRILDIKYDESDKQSAEVMLDNSDGVVSAIDFRGYKGVISGGATTSGGDEYSPKPPLWVVGQQNLSWGGRLASLLSLAGVMNFLDSEGANAVYAPDDTDTDTVKTIMTAIAEATLSCYSHAHAFTITFTNEDSLIDSFQPKDFFRIAKNESRLSAMKRLLSYTQMVMRVDKDGTIQVFGPTTTGSTYTDNSEYELGAGNYAFFSLSHRKRIVIPHYVQVDSHPATGDSYTGYYEDTDTASLVAIDSTIGQREYLELRVDDNAQATAIATARMLHYQLQAEKGSANVPMNFGAEVYDYVNCIDSRDGDTNRVGNIGYIRSHYSHTGKTLYS</sequence>
<organism evidence="1">
    <name type="scientific">marine sediment metagenome</name>
    <dbReference type="NCBI Taxonomy" id="412755"/>
    <lineage>
        <taxon>unclassified sequences</taxon>
        <taxon>metagenomes</taxon>
        <taxon>ecological metagenomes</taxon>
    </lineage>
</organism>
<reference evidence="1" key="1">
    <citation type="journal article" date="2015" name="Nature">
        <title>Complex archaea that bridge the gap between prokaryotes and eukaryotes.</title>
        <authorList>
            <person name="Spang A."/>
            <person name="Saw J.H."/>
            <person name="Jorgensen S.L."/>
            <person name="Zaremba-Niedzwiedzka K."/>
            <person name="Martijn J."/>
            <person name="Lind A.E."/>
            <person name="van Eijk R."/>
            <person name="Schleper C."/>
            <person name="Guy L."/>
            <person name="Ettema T.J."/>
        </authorList>
    </citation>
    <scope>NUCLEOTIDE SEQUENCE</scope>
</reference>
<protein>
    <submittedName>
        <fullName evidence="1">Uncharacterized protein</fullName>
    </submittedName>
</protein>
<comment type="caution">
    <text evidence="1">The sequence shown here is derived from an EMBL/GenBank/DDBJ whole genome shotgun (WGS) entry which is preliminary data.</text>
</comment>
<accession>A0A0F9PYP9</accession>
<feature type="non-terminal residue" evidence="1">
    <location>
        <position position="367"/>
    </location>
</feature>
<evidence type="ECO:0000313" key="1">
    <source>
        <dbReference type="EMBL" id="KKN29862.1"/>
    </source>
</evidence>
<dbReference type="AlphaFoldDB" id="A0A0F9PYP9"/>
<name>A0A0F9PYP9_9ZZZZ</name>
<dbReference type="EMBL" id="LAZR01002453">
    <property type="protein sequence ID" value="KKN29862.1"/>
    <property type="molecule type" value="Genomic_DNA"/>
</dbReference>
<gene>
    <name evidence="1" type="ORF">LCGC14_0839910</name>
</gene>
<proteinExistence type="predicted"/>